<comment type="caution">
    <text evidence="2">The sequence shown here is derived from an EMBL/GenBank/DDBJ whole genome shotgun (WGS) entry which is preliminary data.</text>
</comment>
<evidence type="ECO:0008006" key="4">
    <source>
        <dbReference type="Google" id="ProtNLM"/>
    </source>
</evidence>
<proteinExistence type="predicted"/>
<feature type="transmembrane region" description="Helical" evidence="1">
    <location>
        <begin position="125"/>
        <end position="146"/>
    </location>
</feature>
<evidence type="ECO:0000313" key="3">
    <source>
        <dbReference type="Proteomes" id="UP001231941"/>
    </source>
</evidence>
<keyword evidence="1" id="KW-1133">Transmembrane helix</keyword>
<sequence>MFFKTIKEGWDTTNQLMGYILLFSMYQLIWGIFLYRWIQSIVHSISQRIPISEIKDAQQLFMIESGYLISNVDFIINHLTPLIILLSLRWVLSPLLNAGLFYTIHYKHQESSRSLFFQGIVKQGASFLFISFVHLVLLAVPLYWFISFIKNKLATLTSLESIFFNFVPLVLVFVVYAWFIHIVVIYMQWRKTTHNALLPPIFFIFKHFLFLIGFSLIMLLLLGLSKILFSSVSIFWAGLFAIIMHQVQYYFSTYFKILEVNIQYHFWTKNKPQ</sequence>
<evidence type="ECO:0000313" key="2">
    <source>
        <dbReference type="EMBL" id="MDP5274676.1"/>
    </source>
</evidence>
<name>A0ABT9IZ86_9BACL</name>
<feature type="transmembrane region" description="Helical" evidence="1">
    <location>
        <begin position="227"/>
        <end position="247"/>
    </location>
</feature>
<dbReference type="EMBL" id="JAVAMP010000004">
    <property type="protein sequence ID" value="MDP5274676.1"/>
    <property type="molecule type" value="Genomic_DNA"/>
</dbReference>
<keyword evidence="1" id="KW-0812">Transmembrane</keyword>
<feature type="transmembrane region" description="Helical" evidence="1">
    <location>
        <begin position="16"/>
        <end position="38"/>
    </location>
</feature>
<dbReference type="RefSeq" id="WP_305991986.1">
    <property type="nucleotide sequence ID" value="NZ_JAVAMP010000004.1"/>
</dbReference>
<feature type="transmembrane region" description="Helical" evidence="1">
    <location>
        <begin position="201"/>
        <end position="221"/>
    </location>
</feature>
<evidence type="ECO:0000256" key="1">
    <source>
        <dbReference type="SAM" id="Phobius"/>
    </source>
</evidence>
<accession>A0ABT9IZ86</accession>
<feature type="transmembrane region" description="Helical" evidence="1">
    <location>
        <begin position="166"/>
        <end position="189"/>
    </location>
</feature>
<feature type="transmembrane region" description="Helical" evidence="1">
    <location>
        <begin position="82"/>
        <end position="104"/>
    </location>
</feature>
<gene>
    <name evidence="2" type="ORF">Q5Y73_11190</name>
</gene>
<keyword evidence="1" id="KW-0472">Membrane</keyword>
<dbReference type="Proteomes" id="UP001231941">
    <property type="component" value="Unassembled WGS sequence"/>
</dbReference>
<protein>
    <recommendedName>
        <fullName evidence="4">DUF975 family protein</fullName>
    </recommendedName>
</protein>
<keyword evidence="3" id="KW-1185">Reference proteome</keyword>
<organism evidence="2 3">
    <name type="scientific">Chengkuizengella axinellae</name>
    <dbReference type="NCBI Taxonomy" id="3064388"/>
    <lineage>
        <taxon>Bacteria</taxon>
        <taxon>Bacillati</taxon>
        <taxon>Bacillota</taxon>
        <taxon>Bacilli</taxon>
        <taxon>Bacillales</taxon>
        <taxon>Paenibacillaceae</taxon>
        <taxon>Chengkuizengella</taxon>
    </lineage>
</organism>
<reference evidence="2 3" key="1">
    <citation type="submission" date="2023-08" db="EMBL/GenBank/DDBJ databases">
        <authorList>
            <person name="Park J.-S."/>
        </authorList>
    </citation>
    <scope>NUCLEOTIDE SEQUENCE [LARGE SCALE GENOMIC DNA]</scope>
    <source>
        <strain evidence="2 3">2205SS18-9</strain>
    </source>
</reference>